<keyword evidence="5" id="KW-0274">FAD</keyword>
<organism evidence="10 11">
    <name type="scientific">Gelidibacter gilvus</name>
    <dbReference type="NCBI Taxonomy" id="59602"/>
    <lineage>
        <taxon>Bacteria</taxon>
        <taxon>Pseudomonadati</taxon>
        <taxon>Bacteroidota</taxon>
        <taxon>Flavobacteriia</taxon>
        <taxon>Flavobacteriales</taxon>
        <taxon>Flavobacteriaceae</taxon>
        <taxon>Gelidibacter</taxon>
    </lineage>
</organism>
<keyword evidence="6" id="KW-0560">Oxidoreductase</keyword>
<dbReference type="SUPFAM" id="SSF63380">
    <property type="entry name" value="Riboflavin synthase domain-like"/>
    <property type="match status" value="1"/>
</dbReference>
<keyword evidence="8" id="KW-0411">Iron-sulfur</keyword>
<keyword evidence="4" id="KW-0479">Metal-binding</keyword>
<protein>
    <recommendedName>
        <fullName evidence="9">FAD-binding FR-type domain-containing protein</fullName>
    </recommendedName>
</protein>
<dbReference type="SUPFAM" id="SSF52343">
    <property type="entry name" value="Ferredoxin reductase-like, C-terminal NADP-linked domain"/>
    <property type="match status" value="1"/>
</dbReference>
<dbReference type="InterPro" id="IPR017938">
    <property type="entry name" value="Riboflavin_synthase-like_b-brl"/>
</dbReference>
<keyword evidence="3" id="KW-0001">2Fe-2S</keyword>
<dbReference type="Pfam" id="PF00175">
    <property type="entry name" value="NAD_binding_1"/>
    <property type="match status" value="1"/>
</dbReference>
<name>A0A4Q0XDF5_9FLAO</name>
<dbReference type="PANTHER" id="PTHR47354:SF6">
    <property type="entry name" value="NADH OXIDOREDUCTASE HCR"/>
    <property type="match status" value="1"/>
</dbReference>
<dbReference type="GO" id="GO:0046872">
    <property type="term" value="F:metal ion binding"/>
    <property type="evidence" value="ECO:0007669"/>
    <property type="project" value="UniProtKB-KW"/>
</dbReference>
<dbReference type="Gene3D" id="2.40.30.10">
    <property type="entry name" value="Translation factors"/>
    <property type="match status" value="1"/>
</dbReference>
<evidence type="ECO:0000256" key="5">
    <source>
        <dbReference type="ARBA" id="ARBA00022827"/>
    </source>
</evidence>
<gene>
    <name evidence="10" type="ORF">ESZ48_14325</name>
</gene>
<dbReference type="GO" id="GO:0051537">
    <property type="term" value="F:2 iron, 2 sulfur cluster binding"/>
    <property type="evidence" value="ECO:0007669"/>
    <property type="project" value="UniProtKB-KW"/>
</dbReference>
<keyword evidence="2" id="KW-0285">Flavoprotein</keyword>
<dbReference type="InterPro" id="IPR017927">
    <property type="entry name" value="FAD-bd_FR_type"/>
</dbReference>
<evidence type="ECO:0000256" key="8">
    <source>
        <dbReference type="ARBA" id="ARBA00023014"/>
    </source>
</evidence>
<dbReference type="RefSeq" id="WP_129018184.1">
    <property type="nucleotide sequence ID" value="NZ_SDDZ01000009.1"/>
</dbReference>
<evidence type="ECO:0000256" key="3">
    <source>
        <dbReference type="ARBA" id="ARBA00022714"/>
    </source>
</evidence>
<reference evidence="10 11" key="1">
    <citation type="submission" date="2019-01" db="EMBL/GenBank/DDBJ databases">
        <title>Genome sequence of the Antarctic species Gelidibacter gilvus ACAM 158(T).</title>
        <authorList>
            <person name="Bowman J.P."/>
        </authorList>
    </citation>
    <scope>NUCLEOTIDE SEQUENCE [LARGE SCALE GENOMIC DNA]</scope>
    <source>
        <strain evidence="10 11">IC158</strain>
    </source>
</reference>
<sequence>MGIIFPHKAKVIKVSYINHNVIFFQITKPWKFDFKIGQAVDLSIDKPGYELAVAPFTLTNVPTDDHLEFVIKVHENADALTQGIAKLRPNDMVQLSYAWDSYSYKGSGTFIAAGTGITPFLPIFRNMKNNGIDIKQEHRLIYANQTKNDVLYYNKLKHLFSTKLSVILSRTKSKSFPFGKIDKDYLLNLVESTDQNFYVCGPKQFEEDIKTHLITIGVKQDYIQTGYKF</sequence>
<evidence type="ECO:0000313" key="10">
    <source>
        <dbReference type="EMBL" id="RXJ45982.1"/>
    </source>
</evidence>
<dbReference type="PROSITE" id="PS51384">
    <property type="entry name" value="FAD_FR"/>
    <property type="match status" value="1"/>
</dbReference>
<evidence type="ECO:0000256" key="6">
    <source>
        <dbReference type="ARBA" id="ARBA00023002"/>
    </source>
</evidence>
<feature type="domain" description="FAD-binding FR-type" evidence="9">
    <location>
        <begin position="4"/>
        <end position="113"/>
    </location>
</feature>
<dbReference type="Proteomes" id="UP000289792">
    <property type="component" value="Unassembled WGS sequence"/>
</dbReference>
<dbReference type="InterPro" id="IPR001433">
    <property type="entry name" value="OxRdtase_FAD/NAD-bd"/>
</dbReference>
<evidence type="ECO:0000256" key="1">
    <source>
        <dbReference type="ARBA" id="ARBA00001974"/>
    </source>
</evidence>
<accession>A0A4Q0XDF5</accession>
<dbReference type="EMBL" id="SDDZ01000009">
    <property type="protein sequence ID" value="RXJ45982.1"/>
    <property type="molecule type" value="Genomic_DNA"/>
</dbReference>
<dbReference type="OrthoDB" id="9789468at2"/>
<keyword evidence="11" id="KW-1185">Reference proteome</keyword>
<comment type="cofactor">
    <cofactor evidence="1">
        <name>FAD</name>
        <dbReference type="ChEBI" id="CHEBI:57692"/>
    </cofactor>
</comment>
<dbReference type="Gene3D" id="3.40.50.80">
    <property type="entry name" value="Nucleotide-binding domain of ferredoxin-NADP reductase (FNR) module"/>
    <property type="match status" value="1"/>
</dbReference>
<dbReference type="GO" id="GO:0016491">
    <property type="term" value="F:oxidoreductase activity"/>
    <property type="evidence" value="ECO:0007669"/>
    <property type="project" value="UniProtKB-KW"/>
</dbReference>
<evidence type="ECO:0000313" key="11">
    <source>
        <dbReference type="Proteomes" id="UP000289792"/>
    </source>
</evidence>
<comment type="caution">
    <text evidence="10">The sequence shown here is derived from an EMBL/GenBank/DDBJ whole genome shotgun (WGS) entry which is preliminary data.</text>
</comment>
<dbReference type="InterPro" id="IPR050415">
    <property type="entry name" value="MRET"/>
</dbReference>
<evidence type="ECO:0000256" key="4">
    <source>
        <dbReference type="ARBA" id="ARBA00022723"/>
    </source>
</evidence>
<evidence type="ECO:0000256" key="7">
    <source>
        <dbReference type="ARBA" id="ARBA00023004"/>
    </source>
</evidence>
<dbReference type="InterPro" id="IPR013112">
    <property type="entry name" value="FAD-bd_8"/>
</dbReference>
<evidence type="ECO:0000256" key="2">
    <source>
        <dbReference type="ARBA" id="ARBA00022630"/>
    </source>
</evidence>
<dbReference type="Pfam" id="PF08022">
    <property type="entry name" value="FAD_binding_8"/>
    <property type="match status" value="1"/>
</dbReference>
<evidence type="ECO:0000259" key="9">
    <source>
        <dbReference type="PROSITE" id="PS51384"/>
    </source>
</evidence>
<dbReference type="AlphaFoldDB" id="A0A4Q0XDF5"/>
<keyword evidence="7" id="KW-0408">Iron</keyword>
<proteinExistence type="predicted"/>
<dbReference type="PANTHER" id="PTHR47354">
    <property type="entry name" value="NADH OXIDOREDUCTASE HCR"/>
    <property type="match status" value="1"/>
</dbReference>
<dbReference type="PRINTS" id="PR00410">
    <property type="entry name" value="PHEHYDRXLASE"/>
</dbReference>
<dbReference type="InterPro" id="IPR039261">
    <property type="entry name" value="FNR_nucleotide-bd"/>
</dbReference>